<reference evidence="5 6" key="1">
    <citation type="submission" date="2019-03" db="EMBL/GenBank/DDBJ databases">
        <title>Genomic Encyclopedia of Type Strains, Phase III (KMG-III): the genomes of soil and plant-associated and newly described type strains.</title>
        <authorList>
            <person name="Whitman W."/>
        </authorList>
    </citation>
    <scope>NUCLEOTIDE SEQUENCE [LARGE SCALE GENOMIC DNA]</scope>
    <source>
        <strain evidence="5 6">CECT 7972</strain>
    </source>
</reference>
<evidence type="ECO:0000259" key="4">
    <source>
        <dbReference type="Pfam" id="PF08280"/>
    </source>
</evidence>
<protein>
    <submittedName>
        <fullName evidence="5">M protein trans-acting positive regulator (MGA)</fullName>
    </submittedName>
</protein>
<feature type="domain" description="Mga helix-turn-helix" evidence="3">
    <location>
        <begin position="99"/>
        <end position="179"/>
    </location>
</feature>
<dbReference type="PANTHER" id="PTHR30185:SF18">
    <property type="entry name" value="TRANSCRIPTIONAL REGULATOR MTLR"/>
    <property type="match status" value="1"/>
</dbReference>
<evidence type="ECO:0000259" key="3">
    <source>
        <dbReference type="Pfam" id="PF05043"/>
    </source>
</evidence>
<dbReference type="Pfam" id="PF08280">
    <property type="entry name" value="HTH_Mga"/>
    <property type="match status" value="1"/>
</dbReference>
<evidence type="ECO:0000313" key="5">
    <source>
        <dbReference type="EMBL" id="TDR55668.1"/>
    </source>
</evidence>
<dbReference type="EMBL" id="SNZK01000001">
    <property type="protein sequence ID" value="TDR55668.1"/>
    <property type="molecule type" value="Genomic_DNA"/>
</dbReference>
<dbReference type="InterPro" id="IPR013199">
    <property type="entry name" value="HTH_Mga_DNA-bd_dom"/>
</dbReference>
<keyword evidence="6" id="KW-1185">Reference proteome</keyword>
<keyword evidence="2" id="KW-0804">Transcription</keyword>
<name>A0A4R6ZSV7_9LIST</name>
<sequence length="503" mass="59166">MLTLKSAKNKKFYKPRKDDVNMKGILEKDKERQLLIIKVLLSERKTWDRKEICKIVRCSKKTLARDMKNLESSLPDKWKLINTTEGILLEKPFDENFIHLFSAFFSETYLFRICYDIYDEKEISLAMWCQENYVSPATVYRKLAPVDRYLKSIHLQLENKPLNLIGKESQIRFLYYDLFFNAYPAHDLFFIDISWEIIDGFIEDVMRKLDIYFSPAAKIQYAAWIGLSLTRIKRGYPIDNRSKRTTRTWEAYNKRANLAECFRILADASHIQISEAESIFILSCIFFCSKSYNSEKSRTTRIETCKEVNPITYRLVEAIFNILPKNEWDADDLMVSLIDIFAVFHAVESPLFLAQERFLIKEEHVLSPDLEQQIATIFQTFSQNPMYAYLQENYDVLMHRIGISIQSAIERTARPAILTAKIFSQNGFLWEDLVRKTIRSRYSAQQLIIVGSGHPQADFIITDLPLPHSTIPQLVWNTNPTLRDWQVLDTYLEERTRQKEELL</sequence>
<dbReference type="InterPro" id="IPR007737">
    <property type="entry name" value="Mga_HTH"/>
</dbReference>
<dbReference type="STRING" id="1265846.PROCOU_14698"/>
<organism evidence="5 6">
    <name type="scientific">Listeria rocourtiae</name>
    <dbReference type="NCBI Taxonomy" id="647910"/>
    <lineage>
        <taxon>Bacteria</taxon>
        <taxon>Bacillati</taxon>
        <taxon>Bacillota</taxon>
        <taxon>Bacilli</taxon>
        <taxon>Bacillales</taxon>
        <taxon>Listeriaceae</taxon>
        <taxon>Listeria</taxon>
    </lineage>
</organism>
<dbReference type="OrthoDB" id="2260273at2"/>
<comment type="caution">
    <text evidence="5">The sequence shown here is derived from an EMBL/GenBank/DDBJ whole genome shotgun (WGS) entry which is preliminary data.</text>
</comment>
<keyword evidence="1" id="KW-0805">Transcription regulation</keyword>
<gene>
    <name evidence="5" type="ORF">DFP96_101611</name>
</gene>
<dbReference type="Proteomes" id="UP000295558">
    <property type="component" value="Unassembled WGS sequence"/>
</dbReference>
<evidence type="ECO:0000256" key="2">
    <source>
        <dbReference type="ARBA" id="ARBA00023163"/>
    </source>
</evidence>
<dbReference type="InterPro" id="IPR050661">
    <property type="entry name" value="BglG_antiterminators"/>
</dbReference>
<dbReference type="PANTHER" id="PTHR30185">
    <property type="entry name" value="CRYPTIC BETA-GLUCOSIDE BGL OPERON ANTITERMINATOR"/>
    <property type="match status" value="1"/>
</dbReference>
<proteinExistence type="predicted"/>
<feature type="domain" description="M protein trans-acting positive regulator (MGA) HTH" evidence="4">
    <location>
        <begin position="27"/>
        <end position="80"/>
    </location>
</feature>
<evidence type="ECO:0000256" key="1">
    <source>
        <dbReference type="ARBA" id="ARBA00023015"/>
    </source>
</evidence>
<evidence type="ECO:0000313" key="6">
    <source>
        <dbReference type="Proteomes" id="UP000295558"/>
    </source>
</evidence>
<dbReference type="AlphaFoldDB" id="A0A4R6ZSV7"/>
<dbReference type="Pfam" id="PF05043">
    <property type="entry name" value="Mga"/>
    <property type="match status" value="1"/>
</dbReference>
<accession>A0A4R6ZSV7</accession>